<evidence type="ECO:0000313" key="4">
    <source>
        <dbReference type="Proteomes" id="UP000565441"/>
    </source>
</evidence>
<dbReference type="OrthoDB" id="8048523at2759"/>
<keyword evidence="4" id="KW-1185">Reference proteome</keyword>
<dbReference type="InterPro" id="IPR006594">
    <property type="entry name" value="LisH"/>
</dbReference>
<dbReference type="Proteomes" id="UP000565441">
    <property type="component" value="Unassembled WGS sequence"/>
</dbReference>
<reference evidence="3 4" key="1">
    <citation type="journal article" date="2020" name="ISME J.">
        <title>Uncovering the hidden diversity of litter-decomposition mechanisms in mushroom-forming fungi.</title>
        <authorList>
            <person name="Floudas D."/>
            <person name="Bentzer J."/>
            <person name="Ahren D."/>
            <person name="Johansson T."/>
            <person name="Persson P."/>
            <person name="Tunlid A."/>
        </authorList>
    </citation>
    <scope>NUCLEOTIDE SEQUENCE [LARGE SCALE GENOMIC DNA]</scope>
    <source>
        <strain evidence="3 4">CBS 661.87</strain>
    </source>
</reference>
<gene>
    <name evidence="3" type="ORF">D9615_004026</name>
</gene>
<evidence type="ECO:0000259" key="2">
    <source>
        <dbReference type="SMART" id="SM00757"/>
    </source>
</evidence>
<dbReference type="InterPro" id="IPR024964">
    <property type="entry name" value="CTLH/CRA"/>
</dbReference>
<feature type="region of interest" description="Disordered" evidence="1">
    <location>
        <begin position="166"/>
        <end position="194"/>
    </location>
</feature>
<dbReference type="EMBL" id="JAACJP010000012">
    <property type="protein sequence ID" value="KAF5380891.1"/>
    <property type="molecule type" value="Genomic_DNA"/>
</dbReference>
<dbReference type="PROSITE" id="PS50896">
    <property type="entry name" value="LISH"/>
    <property type="match status" value="1"/>
</dbReference>
<protein>
    <recommendedName>
        <fullName evidence="2">CRA domain-containing protein</fullName>
    </recommendedName>
</protein>
<dbReference type="InterPro" id="IPR013144">
    <property type="entry name" value="CRA_dom"/>
</dbReference>
<feature type="domain" description="CRA" evidence="2">
    <location>
        <begin position="198"/>
        <end position="299"/>
    </location>
</feature>
<dbReference type="AlphaFoldDB" id="A0A8H5HD00"/>
<accession>A0A8H5HD00</accession>
<name>A0A8H5HD00_9AGAR</name>
<proteinExistence type="predicted"/>
<organism evidence="3 4">
    <name type="scientific">Tricholomella constricta</name>
    <dbReference type="NCBI Taxonomy" id="117010"/>
    <lineage>
        <taxon>Eukaryota</taxon>
        <taxon>Fungi</taxon>
        <taxon>Dikarya</taxon>
        <taxon>Basidiomycota</taxon>
        <taxon>Agaricomycotina</taxon>
        <taxon>Agaricomycetes</taxon>
        <taxon>Agaricomycetidae</taxon>
        <taxon>Agaricales</taxon>
        <taxon>Tricholomatineae</taxon>
        <taxon>Lyophyllaceae</taxon>
        <taxon>Tricholomella</taxon>
    </lineage>
</organism>
<dbReference type="PANTHER" id="PTHR12864">
    <property type="entry name" value="RAN BINDING PROTEIN 9-RELATED"/>
    <property type="match status" value="1"/>
</dbReference>
<evidence type="ECO:0000256" key="1">
    <source>
        <dbReference type="SAM" id="MobiDB-lite"/>
    </source>
</evidence>
<dbReference type="InterPro" id="IPR050618">
    <property type="entry name" value="Ubq-SigPath_Reg"/>
</dbReference>
<dbReference type="Pfam" id="PF10607">
    <property type="entry name" value="CTLH"/>
    <property type="match status" value="1"/>
</dbReference>
<sequence>MSSFDSIRLGPQPGAQLAKFTPYKLRALVLDYLCHQCYTRTAKAFARDSTVRHLDADGDEIPANKGLSQTIAELPEDELKQIELREQIRQQILSGQVDEATANLNEHFPSVLSGPVTVRPPPFPRDSLRISDAIPYVPSTSVDPAHLTLNLRILSFIEACRTIPLPSSNHDGKAPPTSTLSHEEPTTLDDKDTGESLEKQLALLSKAQKLLALANTLAKPSERELYLKELNNVGGLLAYKVPEHSSISKYLSQERREAVADQINWAILDRVGLPPVSSLELLARYTATVWSFAHQHDIKVRPGALIPPTTLPPTTQKEPETVPPFELKHFLDSKT</sequence>
<dbReference type="SMART" id="SM00757">
    <property type="entry name" value="CRA"/>
    <property type="match status" value="1"/>
</dbReference>
<feature type="compositionally biased region" description="Basic and acidic residues" evidence="1">
    <location>
        <begin position="181"/>
        <end position="194"/>
    </location>
</feature>
<evidence type="ECO:0000313" key="3">
    <source>
        <dbReference type="EMBL" id="KAF5380891.1"/>
    </source>
</evidence>
<comment type="caution">
    <text evidence="3">The sequence shown here is derived from an EMBL/GenBank/DDBJ whole genome shotgun (WGS) entry which is preliminary data.</text>
</comment>